<protein>
    <submittedName>
        <fullName evidence="1">Uncharacterized protein</fullName>
    </submittedName>
</protein>
<accession>A0AAU7YDB1</accession>
<evidence type="ECO:0000313" key="1">
    <source>
        <dbReference type="EMBL" id="XBY66939.1"/>
    </source>
</evidence>
<organism evidence="1">
    <name type="scientific">Pseudomonas solani</name>
    <dbReference type="NCBI Taxonomy" id="2731552"/>
    <lineage>
        <taxon>Bacteria</taxon>
        <taxon>Pseudomonadati</taxon>
        <taxon>Pseudomonadota</taxon>
        <taxon>Gammaproteobacteria</taxon>
        <taxon>Pseudomonadales</taxon>
        <taxon>Pseudomonadaceae</taxon>
        <taxon>Pseudomonas</taxon>
    </lineage>
</organism>
<proteinExistence type="predicted"/>
<reference evidence="1" key="1">
    <citation type="submission" date="2023-08" db="EMBL/GenBank/DDBJ databases">
        <title>Increased levels of nutrients transform a symbiont into a lethal pathobiont.</title>
        <authorList>
            <person name="Lachnit T."/>
            <person name="Ulrich L."/>
            <person name="Willmer F.M."/>
            <person name="Hasenbein T."/>
            <person name="Steiner L.X."/>
            <person name="Wolters M."/>
            <person name="Herbst E.M."/>
            <person name="Deines P."/>
        </authorList>
    </citation>
    <scope>NUCLEOTIDE SEQUENCE</scope>
    <source>
        <strain evidence="1">T3</strain>
    </source>
</reference>
<dbReference type="AlphaFoldDB" id="A0AAU7YDB1"/>
<sequence>MKTKEVKLHRDDHWRVELDELLSSIPDNDLDWHLLEYDGVGKFPIKSSMTEFCDYLESLPYGMKFDWRGIRDFAAGLDSTNDCLLVAISKNGRIDAARLAEDDYSHCEIALRAFDSSTWTLCAADHKVFEHLVGKAERG</sequence>
<dbReference type="RefSeq" id="WP_043246593.1">
    <property type="nucleotide sequence ID" value="NZ_CP158373.1"/>
</dbReference>
<name>A0AAU7YDB1_9PSED</name>
<dbReference type="EMBL" id="CP158373">
    <property type="protein sequence ID" value="XBY66939.1"/>
    <property type="molecule type" value="Genomic_DNA"/>
</dbReference>
<gene>
    <name evidence="1" type="ORF">ABS648_14570</name>
</gene>